<feature type="domain" description="Radical SAM core" evidence="8">
    <location>
        <begin position="19"/>
        <end position="253"/>
    </location>
</feature>
<evidence type="ECO:0000313" key="9">
    <source>
        <dbReference type="EMBL" id="BBR39555.1"/>
    </source>
</evidence>
<comment type="cofactor">
    <cofactor evidence="1">
        <name>[4Fe-4S] cluster</name>
        <dbReference type="ChEBI" id="CHEBI:49883"/>
    </cofactor>
</comment>
<keyword evidence="3" id="KW-0949">S-adenosyl-L-methionine</keyword>
<dbReference type="NCBIfam" id="TIGR03942">
    <property type="entry name" value="sulfatase_rSAM"/>
    <property type="match status" value="1"/>
</dbReference>
<dbReference type="PANTHER" id="PTHR43273:SF3">
    <property type="entry name" value="ANAEROBIC SULFATASE-MATURATING ENZYME HOMOLOG ASLB-RELATED"/>
    <property type="match status" value="1"/>
</dbReference>
<dbReference type="Pfam" id="PF04055">
    <property type="entry name" value="Radical_SAM"/>
    <property type="match status" value="1"/>
</dbReference>
<dbReference type="Gene3D" id="3.20.20.70">
    <property type="entry name" value="Aldolase class I"/>
    <property type="match status" value="1"/>
</dbReference>
<keyword evidence="2" id="KW-0004">4Fe-4S</keyword>
<protein>
    <submittedName>
        <fullName evidence="9">Anaerobic sulfatase maturase</fullName>
    </submittedName>
</protein>
<dbReference type="EMBL" id="AP022038">
    <property type="protein sequence ID" value="BBR39555.1"/>
    <property type="molecule type" value="Genomic_DNA"/>
</dbReference>
<organism evidence="9 10">
    <name type="scientific">Aeromonas veronii</name>
    <dbReference type="NCBI Taxonomy" id="654"/>
    <lineage>
        <taxon>Bacteria</taxon>
        <taxon>Pseudomonadati</taxon>
        <taxon>Pseudomonadota</taxon>
        <taxon>Gammaproteobacteria</taxon>
        <taxon>Aeromonadales</taxon>
        <taxon>Aeromonadaceae</taxon>
        <taxon>Aeromonas</taxon>
    </lineage>
</organism>
<evidence type="ECO:0000256" key="1">
    <source>
        <dbReference type="ARBA" id="ARBA00001966"/>
    </source>
</evidence>
<dbReference type="InterPro" id="IPR023867">
    <property type="entry name" value="Sulphatase_maturase_rSAM"/>
</dbReference>
<sequence>MYSKEIDPPLSLPRLPAGNYYAFHTMVKPSGAQCNQDCAYCFYLHKEDLLKQDKVPRMSEPLLEAHIRQYLAAQTGPVAVFTWQGGEPTLMGLEFFQRVVELQARYARADQRVENDLQTNGALLTAEWCDFLKRHNFVVGLSIDGPAELHNTYRYSKGGKPTFDRVMHAVELLHQYEIQFNALCVVNCKNAKQPLSVYTFIRDEVRPAVIQFLPAVEPANFKNTAPGYWDVTKLPMTGTNQAKPGHSDSIVTDWSVSPEDWGHFLTEIWDVWFSHDFGSVFVDQFENVISQMLGKGAQSCVSGQICGKAIAIEHDGDVYSCDRFVYPEYRLGNILHVHEGEMAFSNRQKEFAYAKHKSLTQYCKVCSYLKLCWGECPKNRFVKTPEGEAGLNYLCPGLKIFYKKALTDLPVILRRLNFR</sequence>
<dbReference type="SFLD" id="SFLDG01067">
    <property type="entry name" value="SPASM/twitch_domain_containing"/>
    <property type="match status" value="1"/>
</dbReference>
<dbReference type="CDD" id="cd21120">
    <property type="entry name" value="SPASM_anSME"/>
    <property type="match status" value="1"/>
</dbReference>
<dbReference type="SFLD" id="SFLDF00285">
    <property type="entry name" value="anaerobic_Ser-type_sulfatase-m"/>
    <property type="match status" value="1"/>
</dbReference>
<dbReference type="PROSITE" id="PS51918">
    <property type="entry name" value="RADICAL_SAM"/>
    <property type="match status" value="1"/>
</dbReference>
<evidence type="ECO:0000313" key="10">
    <source>
        <dbReference type="Proteomes" id="UP000515442"/>
    </source>
</evidence>
<dbReference type="Pfam" id="PF13186">
    <property type="entry name" value="SPASM"/>
    <property type="match status" value="1"/>
</dbReference>
<keyword evidence="6" id="KW-0411">Iron-sulfur</keyword>
<comment type="similarity">
    <text evidence="7">Belongs to the radical SAM superfamily. Anaerobic sulfatase-maturating enzyme family.</text>
</comment>
<keyword evidence="5" id="KW-0408">Iron</keyword>
<dbReference type="SFLD" id="SFLDG01386">
    <property type="entry name" value="main_SPASM_domain-containing"/>
    <property type="match status" value="1"/>
</dbReference>
<dbReference type="GO" id="GO:0051539">
    <property type="term" value="F:4 iron, 4 sulfur cluster binding"/>
    <property type="evidence" value="ECO:0007669"/>
    <property type="project" value="UniProtKB-KW"/>
</dbReference>
<dbReference type="PANTHER" id="PTHR43273">
    <property type="entry name" value="ANAEROBIC SULFATASE-MATURATING ENZYME HOMOLOG ASLB-RELATED"/>
    <property type="match status" value="1"/>
</dbReference>
<dbReference type="InterPro" id="IPR007197">
    <property type="entry name" value="rSAM"/>
</dbReference>
<dbReference type="CDD" id="cd01335">
    <property type="entry name" value="Radical_SAM"/>
    <property type="match status" value="1"/>
</dbReference>
<dbReference type="InterPro" id="IPR047207">
    <property type="entry name" value="SPASM_anSME"/>
</dbReference>
<dbReference type="InterPro" id="IPR058240">
    <property type="entry name" value="rSAM_sf"/>
</dbReference>
<dbReference type="GO" id="GO:0016491">
    <property type="term" value="F:oxidoreductase activity"/>
    <property type="evidence" value="ECO:0007669"/>
    <property type="project" value="InterPro"/>
</dbReference>
<evidence type="ECO:0000256" key="4">
    <source>
        <dbReference type="ARBA" id="ARBA00022723"/>
    </source>
</evidence>
<dbReference type="SUPFAM" id="SSF102114">
    <property type="entry name" value="Radical SAM enzymes"/>
    <property type="match status" value="1"/>
</dbReference>
<evidence type="ECO:0000256" key="2">
    <source>
        <dbReference type="ARBA" id="ARBA00022485"/>
    </source>
</evidence>
<reference evidence="9 10" key="1">
    <citation type="submission" date="2019-12" db="EMBL/GenBank/DDBJ databases">
        <title>complete genome sequences of Aeromonas veronii str. WP3-W19-ESBL-03 isolated from wastewater treatment plant effluent.</title>
        <authorList>
            <person name="Sekizuka T."/>
            <person name="Itokawa K."/>
            <person name="Yatsu K."/>
            <person name="Inamine Y."/>
            <person name="Kuroda M."/>
        </authorList>
    </citation>
    <scope>NUCLEOTIDE SEQUENCE [LARGE SCALE GENOMIC DNA]</scope>
    <source>
        <strain evidence="9 10">WP3-W19-ESBL-03</strain>
    </source>
</reference>
<evidence type="ECO:0000256" key="3">
    <source>
        <dbReference type="ARBA" id="ARBA00022691"/>
    </source>
</evidence>
<dbReference type="Proteomes" id="UP000515442">
    <property type="component" value="Chromosome"/>
</dbReference>
<dbReference type="AlphaFoldDB" id="A0A6S5CCN9"/>
<dbReference type="InterPro" id="IPR034491">
    <property type="entry name" value="Anaerob_Ser_sulfatase-maturase"/>
</dbReference>
<evidence type="ECO:0000256" key="5">
    <source>
        <dbReference type="ARBA" id="ARBA00023004"/>
    </source>
</evidence>
<dbReference type="SFLD" id="SFLDG01072">
    <property type="entry name" value="dehydrogenase_like"/>
    <property type="match status" value="1"/>
</dbReference>
<dbReference type="RefSeq" id="WP_182939628.1">
    <property type="nucleotide sequence ID" value="NZ_AP022038.1"/>
</dbReference>
<dbReference type="NCBIfam" id="TIGR04085">
    <property type="entry name" value="rSAM_more_4Fe4S"/>
    <property type="match status" value="1"/>
</dbReference>
<evidence type="ECO:0000256" key="7">
    <source>
        <dbReference type="ARBA" id="ARBA00023601"/>
    </source>
</evidence>
<evidence type="ECO:0000256" key="6">
    <source>
        <dbReference type="ARBA" id="ARBA00023014"/>
    </source>
</evidence>
<accession>A0A6S5CCN9</accession>
<evidence type="ECO:0000259" key="8">
    <source>
        <dbReference type="PROSITE" id="PS51918"/>
    </source>
</evidence>
<dbReference type="GO" id="GO:0046872">
    <property type="term" value="F:metal ion binding"/>
    <property type="evidence" value="ECO:0007669"/>
    <property type="project" value="UniProtKB-KW"/>
</dbReference>
<name>A0A6S5CCN9_AERVE</name>
<dbReference type="InterPro" id="IPR023885">
    <property type="entry name" value="4Fe4S-binding_SPASM_dom"/>
</dbReference>
<keyword evidence="4" id="KW-0479">Metal-binding</keyword>
<gene>
    <name evidence="9" type="ORF">WP3W19E03_20800</name>
</gene>
<dbReference type="InterPro" id="IPR013785">
    <property type="entry name" value="Aldolase_TIM"/>
</dbReference>
<dbReference type="SFLD" id="SFLDG01384">
    <property type="entry name" value="thioether_bond_formation_requi"/>
    <property type="match status" value="1"/>
</dbReference>
<proteinExistence type="inferred from homology"/>
<dbReference type="SFLD" id="SFLDS00029">
    <property type="entry name" value="Radical_SAM"/>
    <property type="match status" value="1"/>
</dbReference>